<dbReference type="WBParaSite" id="Minc3s00086g04108">
    <property type="protein sequence ID" value="Minc3s00086g04108"/>
    <property type="gene ID" value="Minc3s00086g04108"/>
</dbReference>
<evidence type="ECO:0000313" key="1">
    <source>
        <dbReference type="Proteomes" id="UP000887563"/>
    </source>
</evidence>
<reference evidence="2" key="1">
    <citation type="submission" date="2022-11" db="UniProtKB">
        <authorList>
            <consortium name="WormBaseParasite"/>
        </authorList>
    </citation>
    <scope>IDENTIFICATION</scope>
</reference>
<organism evidence="1 2">
    <name type="scientific">Meloidogyne incognita</name>
    <name type="common">Southern root-knot nematode worm</name>
    <name type="synonym">Oxyuris incognita</name>
    <dbReference type="NCBI Taxonomy" id="6306"/>
    <lineage>
        <taxon>Eukaryota</taxon>
        <taxon>Metazoa</taxon>
        <taxon>Ecdysozoa</taxon>
        <taxon>Nematoda</taxon>
        <taxon>Chromadorea</taxon>
        <taxon>Rhabditida</taxon>
        <taxon>Tylenchina</taxon>
        <taxon>Tylenchomorpha</taxon>
        <taxon>Tylenchoidea</taxon>
        <taxon>Meloidogynidae</taxon>
        <taxon>Meloidogyninae</taxon>
        <taxon>Meloidogyne</taxon>
        <taxon>Meloidogyne incognita group</taxon>
    </lineage>
</organism>
<keyword evidence="1" id="KW-1185">Reference proteome</keyword>
<sequence length="92" mass="10832">MAEVLSFTFANTDLFDYVHPRHLLLFLQMQRLYEYQRDVGQLQSFQLRDAVVVVIREQDNKDHKHARATVHLHQKGRLPSEIQQFTAATIVL</sequence>
<dbReference type="AlphaFoldDB" id="A0A914KRH8"/>
<accession>A0A914KRH8</accession>
<proteinExistence type="predicted"/>
<protein>
    <submittedName>
        <fullName evidence="2">Uncharacterized protein</fullName>
    </submittedName>
</protein>
<evidence type="ECO:0000313" key="2">
    <source>
        <dbReference type="WBParaSite" id="Minc3s00086g04108"/>
    </source>
</evidence>
<dbReference type="Proteomes" id="UP000887563">
    <property type="component" value="Unplaced"/>
</dbReference>
<name>A0A914KRH8_MELIC</name>